<dbReference type="PANTHER" id="PTHR43725:SF47">
    <property type="entry name" value="UDP-GLUCOSE 4-EPIMERASE"/>
    <property type="match status" value="1"/>
</dbReference>
<accession>A0A6G1SIC0</accession>
<dbReference type="EC" id="5.1.3.2" evidence="6"/>
<reference evidence="13" key="1">
    <citation type="submission" date="2018-10" db="EMBL/GenBank/DDBJ databases">
        <title>Transcriptome assembly of Aceria tosichella (Wheat curl mite) Type 2.</title>
        <authorList>
            <person name="Scully E.D."/>
            <person name="Geib S.M."/>
            <person name="Palmer N.A."/>
            <person name="Gupta A.K."/>
            <person name="Sarath G."/>
            <person name="Tatineni S."/>
        </authorList>
    </citation>
    <scope>NUCLEOTIDE SEQUENCE</scope>
    <source>
        <strain evidence="13">LincolnNE</strain>
    </source>
</reference>
<dbReference type="GO" id="GO:0003978">
    <property type="term" value="F:UDP-glucose 4-epimerase activity"/>
    <property type="evidence" value="ECO:0007669"/>
    <property type="project" value="UniProtKB-EC"/>
</dbReference>
<evidence type="ECO:0000256" key="2">
    <source>
        <dbReference type="ARBA" id="ARBA00000083"/>
    </source>
</evidence>
<dbReference type="AlphaFoldDB" id="A0A6G1SIC0"/>
<dbReference type="Gene3D" id="3.40.50.720">
    <property type="entry name" value="NAD(P)-binding Rossmann-like Domain"/>
    <property type="match status" value="1"/>
</dbReference>
<dbReference type="InterPro" id="IPR036291">
    <property type="entry name" value="NAD(P)-bd_dom_sf"/>
</dbReference>
<comment type="cofactor">
    <cofactor evidence="3">
        <name>NAD(+)</name>
        <dbReference type="ChEBI" id="CHEBI:57540"/>
    </cofactor>
</comment>
<dbReference type="GO" id="GO:0033499">
    <property type="term" value="P:galactose catabolic process via UDP-galactose, Leloir pathway"/>
    <property type="evidence" value="ECO:0007669"/>
    <property type="project" value="TreeGrafter"/>
</dbReference>
<dbReference type="InterPro" id="IPR005886">
    <property type="entry name" value="UDP_G4E"/>
</dbReference>
<evidence type="ECO:0000256" key="5">
    <source>
        <dbReference type="ARBA" id="ARBA00013175"/>
    </source>
</evidence>
<feature type="compositionally biased region" description="Basic and acidic residues" evidence="11">
    <location>
        <begin position="443"/>
        <end position="452"/>
    </location>
</feature>
<dbReference type="EMBL" id="GGYP01005454">
    <property type="protein sequence ID" value="MDE50225.1"/>
    <property type="molecule type" value="Transcribed_RNA"/>
</dbReference>
<sequence length="452" mass="51009">MARDNEETSIETQINVLVTGGAGYVGSHCVLLLLEQNYGVVVVDNCSNAYIDEEQQIDANGNNVEIKPESLKRVEELAQRRLLAYYRVDLVDQNNQAIYDEIFIRHQVRVVLHFAAFKSVNESIERPMDYYTNNLIGTINLVNAMKRYGCKRMIFSSSATVYGLPQYLPVDENHQVGQNILNPYGRTKFMIEQMLMDICNPKANDKQYGSVNSNNISNNNNNNNNGNANGVSKSSTNWNIISLRYFNPVGAHPSGYIGEHTQGVPNNLMPYIAQVSIKKRDRFYVFGNDFDTIDGTGVRDYIHIMDLANGHLCALKHLLKQDLLSTTSVDEIAVNGGLNGGQQQQHHDKRYGYKVFNLGTGVGYSVLQTIKTFEEVNNVKIPYEITKRREGDAGEVYADASLAFEKLGWRAKYSLIEMCRDTYKWQSSFPDGFKTKSPNGNNKEPKVINHRA</sequence>
<proteinExistence type="predicted"/>
<protein>
    <recommendedName>
        <fullName evidence="10">UDP-N-acetylglucosamine 4-epimerase</fullName>
        <ecNumber evidence="6">5.1.3.2</ecNumber>
        <ecNumber evidence="5">5.1.3.7</ecNumber>
    </recommendedName>
</protein>
<keyword evidence="9" id="KW-0413">Isomerase</keyword>
<dbReference type="EC" id="5.1.3.7" evidence="5"/>
<organism evidence="13">
    <name type="scientific">Aceria tosichella</name>
    <name type="common">wheat curl mite</name>
    <dbReference type="NCBI Taxonomy" id="561515"/>
    <lineage>
        <taxon>Eukaryota</taxon>
        <taxon>Metazoa</taxon>
        <taxon>Ecdysozoa</taxon>
        <taxon>Arthropoda</taxon>
        <taxon>Chelicerata</taxon>
        <taxon>Arachnida</taxon>
        <taxon>Acari</taxon>
        <taxon>Acariformes</taxon>
        <taxon>Trombidiformes</taxon>
        <taxon>Prostigmata</taxon>
        <taxon>Eupodina</taxon>
        <taxon>Eriophyoidea</taxon>
        <taxon>Eriophyidae</taxon>
        <taxon>Eriophyinae</taxon>
        <taxon>Aceriini</taxon>
        <taxon>Aceria</taxon>
    </lineage>
</organism>
<dbReference type="SUPFAM" id="SSF51735">
    <property type="entry name" value="NAD(P)-binding Rossmann-fold domains"/>
    <property type="match status" value="1"/>
</dbReference>
<evidence type="ECO:0000256" key="6">
    <source>
        <dbReference type="ARBA" id="ARBA00013189"/>
    </source>
</evidence>
<dbReference type="PANTHER" id="PTHR43725">
    <property type="entry name" value="UDP-GLUCOSE 4-EPIMERASE"/>
    <property type="match status" value="1"/>
</dbReference>
<dbReference type="CDD" id="cd05247">
    <property type="entry name" value="UDP_G4E_1_SDR_e"/>
    <property type="match status" value="1"/>
</dbReference>
<gene>
    <name evidence="13" type="primary">Gale</name>
    <name evidence="13" type="ORF">g.14390</name>
</gene>
<dbReference type="InterPro" id="IPR001509">
    <property type="entry name" value="Epimerase_deHydtase"/>
</dbReference>
<evidence type="ECO:0000256" key="7">
    <source>
        <dbReference type="ARBA" id="ARBA00023027"/>
    </source>
</evidence>
<comment type="catalytic activity">
    <reaction evidence="1">
        <text>UDP-N-acetyl-alpha-D-glucosamine = UDP-N-acetyl-alpha-D-galactosamine</text>
        <dbReference type="Rhea" id="RHEA:20517"/>
        <dbReference type="ChEBI" id="CHEBI:57705"/>
        <dbReference type="ChEBI" id="CHEBI:67138"/>
        <dbReference type="EC" id="5.1.3.7"/>
    </reaction>
</comment>
<evidence type="ECO:0000256" key="1">
    <source>
        <dbReference type="ARBA" id="ARBA00000014"/>
    </source>
</evidence>
<dbReference type="GO" id="GO:0003974">
    <property type="term" value="F:UDP-N-acetylglucosamine 4-epimerase activity"/>
    <property type="evidence" value="ECO:0007669"/>
    <property type="project" value="UniProtKB-EC"/>
</dbReference>
<dbReference type="GO" id="GO:0005829">
    <property type="term" value="C:cytosol"/>
    <property type="evidence" value="ECO:0007669"/>
    <property type="project" value="TreeGrafter"/>
</dbReference>
<dbReference type="Pfam" id="PF01370">
    <property type="entry name" value="Epimerase"/>
    <property type="match status" value="1"/>
</dbReference>
<evidence type="ECO:0000259" key="12">
    <source>
        <dbReference type="Pfam" id="PF01370"/>
    </source>
</evidence>
<name>A0A6G1SIC0_9ACAR</name>
<dbReference type="Gene3D" id="3.90.25.10">
    <property type="entry name" value="UDP-galactose 4-epimerase, domain 1"/>
    <property type="match status" value="1"/>
</dbReference>
<comment type="catalytic activity">
    <reaction evidence="2">
        <text>UDP-alpha-D-glucose = UDP-alpha-D-galactose</text>
        <dbReference type="Rhea" id="RHEA:22168"/>
        <dbReference type="ChEBI" id="CHEBI:58885"/>
        <dbReference type="ChEBI" id="CHEBI:66914"/>
        <dbReference type="EC" id="5.1.3.2"/>
    </reaction>
</comment>
<feature type="domain" description="NAD-dependent epimerase/dehydratase" evidence="12">
    <location>
        <begin position="16"/>
        <end position="317"/>
    </location>
</feature>
<evidence type="ECO:0000256" key="11">
    <source>
        <dbReference type="SAM" id="MobiDB-lite"/>
    </source>
</evidence>
<evidence type="ECO:0000256" key="9">
    <source>
        <dbReference type="ARBA" id="ARBA00023235"/>
    </source>
</evidence>
<keyword evidence="8" id="KW-0119">Carbohydrate metabolism</keyword>
<evidence type="ECO:0000256" key="10">
    <source>
        <dbReference type="ARBA" id="ARBA00031827"/>
    </source>
</evidence>
<feature type="region of interest" description="Disordered" evidence="11">
    <location>
        <begin position="430"/>
        <end position="452"/>
    </location>
</feature>
<evidence type="ECO:0000256" key="3">
    <source>
        <dbReference type="ARBA" id="ARBA00001911"/>
    </source>
</evidence>
<evidence type="ECO:0000256" key="4">
    <source>
        <dbReference type="ARBA" id="ARBA00004947"/>
    </source>
</evidence>
<evidence type="ECO:0000256" key="8">
    <source>
        <dbReference type="ARBA" id="ARBA00023144"/>
    </source>
</evidence>
<comment type="pathway">
    <text evidence="4">Carbohydrate metabolism; galactose metabolism.</text>
</comment>
<keyword evidence="8" id="KW-0299">Galactose metabolism</keyword>
<evidence type="ECO:0000313" key="13">
    <source>
        <dbReference type="EMBL" id="MDE50225.1"/>
    </source>
</evidence>
<feature type="region of interest" description="Disordered" evidence="11">
    <location>
        <begin position="211"/>
        <end position="231"/>
    </location>
</feature>
<keyword evidence="7" id="KW-0520">NAD</keyword>